<name>A0A0S2SH96_9GAMM</name>
<dbReference type="AlphaFoldDB" id="A0A0S2SH96"/>
<accession>A0A0S2SH96</accession>
<evidence type="ECO:0000313" key="2">
    <source>
        <dbReference type="Proteomes" id="UP000058114"/>
    </source>
</evidence>
<sequence>MSHHLIDRLTARVSHWRTAEAEDKERLRDYQHRLLALRQLSPRPHGSIDLALRQCKAVRKTLQNATHTLAVCRRHLREMAGAALP</sequence>
<organism evidence="1 2">
    <name type="scientific">Aeromonas schubertii</name>
    <dbReference type="NCBI Taxonomy" id="652"/>
    <lineage>
        <taxon>Bacteria</taxon>
        <taxon>Pseudomonadati</taxon>
        <taxon>Pseudomonadota</taxon>
        <taxon>Gammaproteobacteria</taxon>
        <taxon>Aeromonadales</taxon>
        <taxon>Aeromonadaceae</taxon>
        <taxon>Aeromonas</taxon>
    </lineage>
</organism>
<proteinExistence type="predicted"/>
<dbReference type="EMBL" id="CP013067">
    <property type="protein sequence ID" value="ALP41069.1"/>
    <property type="molecule type" value="Genomic_DNA"/>
</dbReference>
<dbReference type="KEGG" id="asr:WL1483_1650"/>
<evidence type="ECO:0000313" key="1">
    <source>
        <dbReference type="EMBL" id="ALP41069.1"/>
    </source>
</evidence>
<reference evidence="2" key="1">
    <citation type="submission" date="2015-10" db="EMBL/GenBank/DDBJ databases">
        <title>Complete Genome Sequence of Aeromonas schubertii strain WL1483.</title>
        <authorList>
            <person name="Liu L."/>
        </authorList>
    </citation>
    <scope>NUCLEOTIDE SEQUENCE [LARGE SCALE GENOMIC DNA]</scope>
    <source>
        <strain evidence="2">WL1483</strain>
    </source>
</reference>
<evidence type="ECO:0008006" key="3">
    <source>
        <dbReference type="Google" id="ProtNLM"/>
    </source>
</evidence>
<dbReference type="Proteomes" id="UP000058114">
    <property type="component" value="Chromosome"/>
</dbReference>
<dbReference type="RefSeq" id="WP_060587460.1">
    <property type="nucleotide sequence ID" value="NZ_CP013067.1"/>
</dbReference>
<dbReference type="PATRIC" id="fig|652.5.peg.3814"/>
<gene>
    <name evidence="1" type="ORF">WL1483_1650</name>
</gene>
<protein>
    <recommendedName>
        <fullName evidence="3">CHAD domain-containing protein</fullName>
    </recommendedName>
</protein>
<reference evidence="1 2" key="2">
    <citation type="journal article" date="2016" name="Genome Announc.">
        <title>Complete Genome Sequence of the Highly Virulent Aeromonas schubertii Strain WL1483, Isolated from Diseased Snakehead Fish (Channa argus) in China.</title>
        <authorList>
            <person name="Liu L."/>
            <person name="Li N."/>
            <person name="Zhang D."/>
            <person name="Fu X."/>
            <person name="Shi C."/>
            <person name="Lin Q."/>
            <person name="Hao G."/>
        </authorList>
    </citation>
    <scope>NUCLEOTIDE SEQUENCE [LARGE SCALE GENOMIC DNA]</scope>
    <source>
        <strain evidence="1 2">WL1483</strain>
    </source>
</reference>